<dbReference type="CDD" id="cd07781">
    <property type="entry name" value="ASKHA_NBD_FGGY_L-RBK"/>
    <property type="match status" value="1"/>
</dbReference>
<sequence length="1070" mass="118058">MAIAIGLDFGSDSVRALAVDCASGEEIATSVEWYPRWQKGQFCDAPNNQFRHHPRDYIESMEAALKTVLAELSVEQRAAVVGIGVDSTGSTPAPIDADGNVLALRPEFAENPNAMFVLWKDHTAVEEAEEITRLCHAPGNVDYSRYIGGIYSSEWFWAKILHVTRQDSAVAQSAASWIELCDWVPALLSGTTRPQDIRRGRCSAGHKSLWHESWGGLPPASFFDELDPILNRHLPSPLFTDTWTADIPVGTLCPEWAQRLGLPESVVISGGAFDCHMGAVGAGAQPNALVKVIGTSTCDILIADKQSVGERAVKGICGQVDGSVVPGFIGLEAGQSAFGDIYAWFGRVLGWPLEQLAAQHPELKAQINASQKQLLPALTEAWAKNPSLDHLPVVLDWFNGRRTPNANQRLKGVITDLNLATDAPLLFGGLIAATAFGARAIMECFTDQGIAVNNVMALGGIARKNQVIMQACCDVLNRPLQIVASDQCCALGAAIFAAVAAKVHADIPSAQQKMASAVEKTLQPCSEQAQRFEQLYRRYQQWAMSAEQHYLPTSARHRLPRPFRLYKDTIMTIFDNYEVWFVIGSQHLYGPETLRQVTQHAEHVVNALNTEAKLPCKLVLKPLGTTPDEITAICRDANYDDRCAGLVVWLHTFSPAKMWINGLTMLNKPLLQFHTQFNAALPWDSIDMDFMNLNQTAHGGREFGFIGARMRQQHAVVTGHWQDKQAHERIGSWMRQAVSKQDTRHLKVCRFGDNMREVAVTDGDKVAAQIKFGFSVNTWAVGDLVQVVNSISDGDVNALVDEYESCYTMTPATQIHGEKRQNVLEAARIELGMKRFLEQGGFHAFTTTFEDLHGLKQLPGLAVQRLMQQGYGFAGEGDWKTAALLRIMKVMSTGLQGGTSFMEDYTYHFEKGNDLVLGSHMLEVCPSIAVEEKPILDVQHLGIGGKDDPARLIFNTQTGPAIVASLIDLGDRYRLLVNCIDTVKTPHSLPKLPVANALWKAQPDLPTASEAWILAGGAHHTVFSHALNLNDMRQFAEMHDIEITVIDNDTRLPAFKDALRWNEVYYGFRR</sequence>
<feature type="domain" description="L-arabinose isomerase C-terminal" evidence="11">
    <location>
        <begin position="898"/>
        <end position="1042"/>
    </location>
</feature>
<evidence type="ECO:0000256" key="3">
    <source>
        <dbReference type="ARBA" id="ARBA00023211"/>
    </source>
</evidence>
<evidence type="ECO:0000256" key="7">
    <source>
        <dbReference type="HAMAP-Rule" id="MF_00520"/>
    </source>
</evidence>
<evidence type="ECO:0000313" key="13">
    <source>
        <dbReference type="EMBL" id="STI19810.1"/>
    </source>
</evidence>
<evidence type="ECO:0000259" key="12">
    <source>
        <dbReference type="Pfam" id="PF24856"/>
    </source>
</evidence>
<dbReference type="Pfam" id="PF02782">
    <property type="entry name" value="FGGY_C"/>
    <property type="match status" value="1"/>
</dbReference>
<dbReference type="NCBIfam" id="TIGR01234">
    <property type="entry name" value="L-ribulokinase"/>
    <property type="match status" value="1"/>
</dbReference>
<dbReference type="AlphaFoldDB" id="A0A376RP67"/>
<dbReference type="InterPro" id="IPR018485">
    <property type="entry name" value="FGGY_C"/>
</dbReference>
<dbReference type="InterPro" id="IPR024664">
    <property type="entry name" value="Ara_Isoase_C"/>
</dbReference>
<comment type="subunit">
    <text evidence="6">Homohexamer.</text>
</comment>
<dbReference type="GO" id="GO:0008733">
    <property type="term" value="F:L-arabinose isomerase activity"/>
    <property type="evidence" value="ECO:0007669"/>
    <property type="project" value="UniProtKB-UniRule"/>
</dbReference>
<gene>
    <name evidence="7 13" type="primary">araB</name>
    <name evidence="6" type="synonym">araA</name>
    <name evidence="13" type="ORF">NCTC10865_05199</name>
</gene>
<comment type="catalytic activity">
    <reaction evidence="6">
        <text>beta-L-arabinopyranose = L-ribulose</text>
        <dbReference type="Rhea" id="RHEA:14821"/>
        <dbReference type="ChEBI" id="CHEBI:16880"/>
        <dbReference type="ChEBI" id="CHEBI:40886"/>
        <dbReference type="EC" id="5.3.1.4"/>
    </reaction>
</comment>
<dbReference type="GO" id="GO:0008741">
    <property type="term" value="F:ribulokinase activity"/>
    <property type="evidence" value="ECO:0007669"/>
    <property type="project" value="UniProtKB-UniRule"/>
</dbReference>
<dbReference type="InterPro" id="IPR009015">
    <property type="entry name" value="Fucose_isomerase_N/cen_sf"/>
</dbReference>
<evidence type="ECO:0000256" key="4">
    <source>
        <dbReference type="ARBA" id="ARBA00023235"/>
    </source>
</evidence>
<comment type="catalytic activity">
    <reaction evidence="7 8">
        <text>L-ribulose + ATP = L-ribulose 5-phosphate + ADP + H(+)</text>
        <dbReference type="Rhea" id="RHEA:22072"/>
        <dbReference type="ChEBI" id="CHEBI:15378"/>
        <dbReference type="ChEBI" id="CHEBI:16880"/>
        <dbReference type="ChEBI" id="CHEBI:30616"/>
        <dbReference type="ChEBI" id="CHEBI:58226"/>
        <dbReference type="ChEBI" id="CHEBI:456216"/>
        <dbReference type="EC" id="2.7.1.16"/>
    </reaction>
</comment>
<dbReference type="InterPro" id="IPR003762">
    <property type="entry name" value="Lara_isomerase"/>
</dbReference>
<dbReference type="GO" id="GO:0005524">
    <property type="term" value="F:ATP binding"/>
    <property type="evidence" value="ECO:0007669"/>
    <property type="project" value="UniProtKB-UniRule"/>
</dbReference>
<keyword evidence="7" id="KW-0547">Nucleotide-binding</keyword>
<comment type="cofactor">
    <cofactor evidence="6">
        <name>Mn(2+)</name>
        <dbReference type="ChEBI" id="CHEBI:29035"/>
    </cofactor>
    <text evidence="6">Binds 1 Mn(2+) ion per subunit.</text>
</comment>
<dbReference type="InterPro" id="IPR055389">
    <property type="entry name" value="AraA_N"/>
</dbReference>
<keyword evidence="4 6" id="KW-0413">Isomerase</keyword>
<evidence type="ECO:0000256" key="2">
    <source>
        <dbReference type="ARBA" id="ARBA00022935"/>
    </source>
</evidence>
<dbReference type="Gene3D" id="3.30.420.40">
    <property type="match status" value="1"/>
</dbReference>
<comment type="catalytic activity">
    <reaction evidence="7">
        <text>D-ribulose + ATP = D-ribulose 5-phosphate + ADP + H(+)</text>
        <dbReference type="Rhea" id="RHEA:17601"/>
        <dbReference type="ChEBI" id="CHEBI:15378"/>
        <dbReference type="ChEBI" id="CHEBI:17173"/>
        <dbReference type="ChEBI" id="CHEBI:30616"/>
        <dbReference type="ChEBI" id="CHEBI:58121"/>
        <dbReference type="ChEBI" id="CHEBI:456216"/>
        <dbReference type="EC" id="2.7.1.16"/>
    </reaction>
</comment>
<reference evidence="13 14" key="1">
    <citation type="submission" date="2018-06" db="EMBL/GenBank/DDBJ databases">
        <authorList>
            <consortium name="Pathogen Informatics"/>
            <person name="Doyle S."/>
        </authorList>
    </citation>
    <scope>NUCLEOTIDE SEQUENCE [LARGE SCALE GENOMIC DNA]</scope>
    <source>
        <strain evidence="13 14">NCTC10865</strain>
    </source>
</reference>
<dbReference type="EC" id="2.7.1.16" evidence="7"/>
<dbReference type="GO" id="GO:0030145">
    <property type="term" value="F:manganese ion binding"/>
    <property type="evidence" value="ECO:0007669"/>
    <property type="project" value="UniProtKB-UniRule"/>
</dbReference>
<feature type="domain" description="L-arabinose isomerase central" evidence="12">
    <location>
        <begin position="747"/>
        <end position="894"/>
    </location>
</feature>
<dbReference type="InterPro" id="IPR043129">
    <property type="entry name" value="ATPase_NBD"/>
</dbReference>
<dbReference type="NCBIfam" id="NF002795">
    <property type="entry name" value="PRK02929.1"/>
    <property type="match status" value="1"/>
</dbReference>
<feature type="binding site" evidence="6">
    <location>
        <position position="1020"/>
    </location>
    <ligand>
        <name>Mn(2+)</name>
        <dbReference type="ChEBI" id="CHEBI:29035"/>
    </ligand>
</feature>
<comment type="function">
    <text evidence="6">Catalyzes the conversion of L-arabinose to L-ribulose.</text>
</comment>
<dbReference type="SUPFAM" id="SSF53067">
    <property type="entry name" value="Actin-like ATPase domain"/>
    <property type="match status" value="2"/>
</dbReference>
<keyword evidence="7" id="KW-0067">ATP-binding</keyword>
<dbReference type="FunFam" id="3.40.50.10940:FF:000001">
    <property type="entry name" value="L-arabinose isomerase"/>
    <property type="match status" value="1"/>
</dbReference>
<protein>
    <recommendedName>
        <fullName evidence="6 7">Multifunctional fusion protein</fullName>
    </recommendedName>
    <domain>
        <recommendedName>
            <fullName evidence="6">L-arabinose isomerase</fullName>
            <ecNumber evidence="6">5.3.1.4</ecNumber>
        </recommendedName>
    </domain>
    <domain>
        <recommendedName>
            <fullName evidence="7">Ribulokinase</fullName>
            <ecNumber evidence="7">2.7.1.16</ecNumber>
        </recommendedName>
    </domain>
</protein>
<evidence type="ECO:0000256" key="8">
    <source>
        <dbReference type="RuleBase" id="RU003455"/>
    </source>
</evidence>
<keyword evidence="5 7" id="KW-0119">Carbohydrate metabolism</keyword>
<evidence type="ECO:0000259" key="10">
    <source>
        <dbReference type="Pfam" id="PF02782"/>
    </source>
</evidence>
<keyword evidence="3 6" id="KW-0464">Manganese</keyword>
<dbReference type="CDD" id="cd03557">
    <property type="entry name" value="L-arabinose_isomerase"/>
    <property type="match status" value="1"/>
</dbReference>
<evidence type="ECO:0000256" key="5">
    <source>
        <dbReference type="ARBA" id="ARBA00023277"/>
    </source>
</evidence>
<evidence type="ECO:0000256" key="1">
    <source>
        <dbReference type="ARBA" id="ARBA00022723"/>
    </source>
</evidence>
<dbReference type="HAMAP" id="MF_00519">
    <property type="entry name" value="Arabinose_Isome"/>
    <property type="match status" value="1"/>
</dbReference>
<evidence type="ECO:0000259" key="11">
    <source>
        <dbReference type="Pfam" id="PF11762"/>
    </source>
</evidence>
<dbReference type="UniPathway" id="UPA00145">
    <property type="reaction ID" value="UER00565"/>
</dbReference>
<proteinExistence type="inferred from homology"/>
<dbReference type="NCBIfam" id="NF003154">
    <property type="entry name" value="PRK04123.1"/>
    <property type="match status" value="1"/>
</dbReference>
<feature type="binding site" evidence="6">
    <location>
        <position position="903"/>
    </location>
    <ligand>
        <name>Mn(2+)</name>
        <dbReference type="ChEBI" id="CHEBI:29035"/>
    </ligand>
</feature>
<evidence type="ECO:0000256" key="6">
    <source>
        <dbReference type="HAMAP-Rule" id="MF_00519"/>
    </source>
</evidence>
<dbReference type="PANTHER" id="PTHR38464:SF1">
    <property type="entry name" value="L-ARABINOSE ISOMERASE"/>
    <property type="match status" value="1"/>
</dbReference>
<dbReference type="InterPro" id="IPR005929">
    <property type="entry name" value="Ribulokinase"/>
</dbReference>
<dbReference type="EC" id="5.3.1.4" evidence="6"/>
<dbReference type="SMR" id="A0A376RP67"/>
<dbReference type="Gene3D" id="3.40.50.10940">
    <property type="match status" value="1"/>
</dbReference>
<evidence type="ECO:0000259" key="9">
    <source>
        <dbReference type="Pfam" id="PF02610"/>
    </source>
</evidence>
<dbReference type="GO" id="GO:0019150">
    <property type="term" value="F:D-ribulokinase activity"/>
    <property type="evidence" value="ECO:0007669"/>
    <property type="project" value="RHEA"/>
</dbReference>
<keyword evidence="7 8" id="KW-0418">Kinase</keyword>
<comment type="similarity">
    <text evidence="6">Belongs to the arabinose isomerase family.</text>
</comment>
<dbReference type="HAMAP" id="MF_00520">
    <property type="entry name" value="Ribulokinase"/>
    <property type="match status" value="1"/>
</dbReference>
<dbReference type="Pfam" id="PF24856">
    <property type="entry name" value="AraA_central"/>
    <property type="match status" value="1"/>
</dbReference>
<dbReference type="PANTHER" id="PTHR38464">
    <property type="entry name" value="L-ARABINOSE ISOMERASE"/>
    <property type="match status" value="1"/>
</dbReference>
<comment type="similarity">
    <text evidence="7 8">Belongs to the ribulokinase family.</text>
</comment>
<dbReference type="Proteomes" id="UP000254159">
    <property type="component" value="Unassembled WGS sequence"/>
</dbReference>
<dbReference type="InterPro" id="IPR038583">
    <property type="entry name" value="AraA_N_sf"/>
</dbReference>
<keyword evidence="7 8" id="KW-0808">Transferase</keyword>
<dbReference type="Pfam" id="PF02610">
    <property type="entry name" value="AraA_N"/>
    <property type="match status" value="1"/>
</dbReference>
<keyword evidence="1 6" id="KW-0479">Metal-binding</keyword>
<feature type="binding site" evidence="6">
    <location>
        <position position="920"/>
    </location>
    <ligand>
        <name>Mn(2+)</name>
        <dbReference type="ChEBI" id="CHEBI:29035"/>
    </ligand>
</feature>
<dbReference type="Gene3D" id="1.20.58.2240">
    <property type="match status" value="1"/>
</dbReference>
<dbReference type="GO" id="GO:0019569">
    <property type="term" value="P:L-arabinose catabolic process to D-xylulose 5-phosphate"/>
    <property type="evidence" value="ECO:0007669"/>
    <property type="project" value="UniProtKB-UniRule"/>
</dbReference>
<feature type="binding site" evidence="6">
    <location>
        <position position="876"/>
    </location>
    <ligand>
        <name>Mn(2+)</name>
        <dbReference type="ChEBI" id="CHEBI:29035"/>
    </ligand>
</feature>
<dbReference type="Pfam" id="PF11762">
    <property type="entry name" value="Arabinose_Iso_C"/>
    <property type="match status" value="1"/>
</dbReference>
<dbReference type="SUPFAM" id="SSF50443">
    <property type="entry name" value="FucI/AraA C-terminal domain-like"/>
    <property type="match status" value="1"/>
</dbReference>
<organism evidence="13 14">
    <name type="scientific">Escherichia coli</name>
    <dbReference type="NCBI Taxonomy" id="562"/>
    <lineage>
        <taxon>Bacteria</taxon>
        <taxon>Pseudomonadati</taxon>
        <taxon>Pseudomonadota</taxon>
        <taxon>Gammaproteobacteria</taxon>
        <taxon>Enterobacterales</taxon>
        <taxon>Enterobacteriaceae</taxon>
        <taxon>Escherichia</taxon>
    </lineage>
</organism>
<dbReference type="InterPro" id="IPR055390">
    <property type="entry name" value="AraA_central"/>
</dbReference>
<evidence type="ECO:0000313" key="14">
    <source>
        <dbReference type="Proteomes" id="UP000254159"/>
    </source>
</evidence>
<accession>A0A376RP67</accession>
<comment type="pathway">
    <text evidence="7 8">Carbohydrate degradation; L-arabinose degradation via L-ribulose; D-xylulose 5-phosphate from L-arabinose (bacterial route): step 2/3.</text>
</comment>
<dbReference type="EMBL" id="UGCD01000002">
    <property type="protein sequence ID" value="STI19810.1"/>
    <property type="molecule type" value="Genomic_DNA"/>
</dbReference>
<dbReference type="GO" id="GO:0005829">
    <property type="term" value="C:cytosol"/>
    <property type="evidence" value="ECO:0007669"/>
    <property type="project" value="TreeGrafter"/>
</dbReference>
<feature type="domain" description="Carbohydrate kinase FGGY C-terminal" evidence="10">
    <location>
        <begin position="290"/>
        <end position="501"/>
    </location>
</feature>
<keyword evidence="2 7" id="KW-0054">Arabinose catabolism</keyword>
<comment type="pathway">
    <text evidence="6">Carbohydrate degradation; L-arabinose degradation via L-ribulose; D-xylulose 5-phosphate from L-arabinose (bacterial route): step 1/3.</text>
</comment>
<name>A0A376RP67_ECOLX</name>
<dbReference type="SUPFAM" id="SSF53743">
    <property type="entry name" value="FucI/AraA N-terminal and middle domains"/>
    <property type="match status" value="1"/>
</dbReference>
<feature type="domain" description="L-arabinose isomerase N-terminal" evidence="9">
    <location>
        <begin position="577"/>
        <end position="743"/>
    </location>
</feature>
<dbReference type="InterPro" id="IPR004216">
    <property type="entry name" value="Fuc/Ara_isomerase_C"/>
</dbReference>